<name>A0A2S2FEF3_9GAMM</name>
<dbReference type="Gene3D" id="2.40.320.10">
    <property type="entry name" value="Hypothetical Protein Pfu-838710-001"/>
    <property type="match status" value="1"/>
</dbReference>
<accession>A0A2S2FEF3</accession>
<proteinExistence type="predicted"/>
<keyword evidence="4" id="KW-1185">Reference proteome</keyword>
<dbReference type="OrthoDB" id="3034217at2"/>
<dbReference type="STRING" id="1871111.GCA_001704615_01369"/>
<dbReference type="InterPro" id="IPR023577">
    <property type="entry name" value="CYTH_domain"/>
</dbReference>
<dbReference type="KEGG" id="adv:DJ533_12240"/>
<feature type="domain" description="CHAD" evidence="2">
    <location>
        <begin position="217"/>
        <end position="486"/>
    </location>
</feature>
<dbReference type="EMBL" id="CP029397">
    <property type="protein sequence ID" value="AWL29280.1"/>
    <property type="molecule type" value="Genomic_DNA"/>
</dbReference>
<reference evidence="3" key="1">
    <citation type="submission" date="2019-08" db="EMBL/GenBank/DDBJ databases">
        <title>The complete genome of Acinetobacter defluvii strain WCHAD010030.</title>
        <authorList>
            <person name="Hu Y."/>
            <person name="Qin J."/>
            <person name="Feng Y."/>
            <person name="Zong Z."/>
        </authorList>
    </citation>
    <scope>NUCLEOTIDE SEQUENCE</scope>
    <source>
        <strain evidence="3">WCHA30</strain>
    </source>
</reference>
<evidence type="ECO:0000259" key="1">
    <source>
        <dbReference type="PROSITE" id="PS51707"/>
    </source>
</evidence>
<dbReference type="PANTHER" id="PTHR39569">
    <property type="entry name" value="INORGANIC TRIPHOSPHATASE"/>
    <property type="match status" value="1"/>
</dbReference>
<dbReference type="Proteomes" id="UP000245977">
    <property type="component" value="Chromosome"/>
</dbReference>
<dbReference type="SUPFAM" id="SSF55154">
    <property type="entry name" value="CYTH-like phosphatases"/>
    <property type="match status" value="1"/>
</dbReference>
<gene>
    <name evidence="3" type="ORF">DJ533_12240</name>
</gene>
<dbReference type="Pfam" id="PF05235">
    <property type="entry name" value="CHAD"/>
    <property type="match status" value="1"/>
</dbReference>
<dbReference type="InterPro" id="IPR039013">
    <property type="entry name" value="YgiF"/>
</dbReference>
<dbReference type="Gene3D" id="1.40.20.10">
    <property type="entry name" value="CHAD domain"/>
    <property type="match status" value="1"/>
</dbReference>
<evidence type="ECO:0000313" key="3">
    <source>
        <dbReference type="EMBL" id="AWL29280.1"/>
    </source>
</evidence>
<sequence length="486" mass="56901">MLEVELKFQIAPDKQDLLVKTIQRKNFNTLQLNAKYFDTDEFKLSEKQISLRQRLENSDWIQTLKLPTVQQLQRSEFEQDLGEQEPENLDLDIYQKQKDIDKKTLKLFKKIQPDLHIQFETQVERFVTVFNFQKSQIEVSLDIGKITHQDQVTEIFEIEFELKQGTIQDLISFVLPRVKRYGLWLDVRSKAQRGFLLAQNSPENPVAFQTPLTLNADESPEQALKDIINNALQHILPNSTAIASGNFHSEHVHQARVAIRRLRSALKTFSKWSNHLDPTWEEQLAQLFRQLGTTRDLDVIEEELLPQLKMAGAPEFELTSPSHENEIALDSVFKSMQFNNLVLSLIQYVNEKNSEKTKENLKKKFEKDIKKLHQQIVDDAQHYLDLTIDERHRTRKRLKRLRYSIEFISSIYDTEKVKKYLKALKPAQESLGQYNDLIVAEDLFKSMVEHEPKAWFALGWLAARQQLLLEQTSQDLALFSAAKPFW</sequence>
<evidence type="ECO:0000313" key="4">
    <source>
        <dbReference type="Proteomes" id="UP000245977"/>
    </source>
</evidence>
<dbReference type="RefSeq" id="WP_065992691.1">
    <property type="nucleotide sequence ID" value="NZ_CP029397.2"/>
</dbReference>
<dbReference type="InterPro" id="IPR033469">
    <property type="entry name" value="CYTH-like_dom_sf"/>
</dbReference>
<dbReference type="InterPro" id="IPR007899">
    <property type="entry name" value="CHAD_dom"/>
</dbReference>
<protein>
    <submittedName>
        <fullName evidence="3">CHAD domain-containing protein</fullName>
    </submittedName>
</protein>
<feature type="domain" description="CYTH" evidence="1">
    <location>
        <begin position="1"/>
        <end position="201"/>
    </location>
</feature>
<dbReference type="PROSITE" id="PS51708">
    <property type="entry name" value="CHAD"/>
    <property type="match status" value="1"/>
</dbReference>
<dbReference type="InterPro" id="IPR038186">
    <property type="entry name" value="CHAD_dom_sf"/>
</dbReference>
<dbReference type="SMART" id="SM00880">
    <property type="entry name" value="CHAD"/>
    <property type="match status" value="1"/>
</dbReference>
<dbReference type="SMART" id="SM01118">
    <property type="entry name" value="CYTH"/>
    <property type="match status" value="1"/>
</dbReference>
<dbReference type="PROSITE" id="PS51707">
    <property type="entry name" value="CYTH"/>
    <property type="match status" value="1"/>
</dbReference>
<dbReference type="GO" id="GO:0050355">
    <property type="term" value="F:inorganic triphosphate phosphatase activity"/>
    <property type="evidence" value="ECO:0007669"/>
    <property type="project" value="InterPro"/>
</dbReference>
<dbReference type="PANTHER" id="PTHR39569:SF1">
    <property type="entry name" value="INORGANIC TRIPHOSPHATASE"/>
    <property type="match status" value="1"/>
</dbReference>
<dbReference type="Pfam" id="PF01928">
    <property type="entry name" value="CYTH"/>
    <property type="match status" value="1"/>
</dbReference>
<evidence type="ECO:0000259" key="2">
    <source>
        <dbReference type="PROSITE" id="PS51708"/>
    </source>
</evidence>
<dbReference type="GO" id="GO:0046872">
    <property type="term" value="F:metal ion binding"/>
    <property type="evidence" value="ECO:0007669"/>
    <property type="project" value="TreeGrafter"/>
</dbReference>
<organism evidence="3 4">
    <name type="scientific">Acinetobacter defluvii</name>
    <dbReference type="NCBI Taxonomy" id="1871111"/>
    <lineage>
        <taxon>Bacteria</taxon>
        <taxon>Pseudomonadati</taxon>
        <taxon>Pseudomonadota</taxon>
        <taxon>Gammaproteobacteria</taxon>
        <taxon>Moraxellales</taxon>
        <taxon>Moraxellaceae</taxon>
        <taxon>Acinetobacter</taxon>
    </lineage>
</organism>
<dbReference type="AlphaFoldDB" id="A0A2S2FEF3"/>